<reference evidence="4" key="2">
    <citation type="submission" date="2015-01" db="EMBL/GenBank/DDBJ databases">
        <title>Evolutionary Origins and Diversification of the Mycorrhizal Mutualists.</title>
        <authorList>
            <consortium name="DOE Joint Genome Institute"/>
            <consortium name="Mycorrhizal Genomics Consortium"/>
            <person name="Kohler A."/>
            <person name="Kuo A."/>
            <person name="Nagy L.G."/>
            <person name="Floudas D."/>
            <person name="Copeland A."/>
            <person name="Barry K.W."/>
            <person name="Cichocki N."/>
            <person name="Veneault-Fourrey C."/>
            <person name="LaButti K."/>
            <person name="Lindquist E.A."/>
            <person name="Lipzen A."/>
            <person name="Lundell T."/>
            <person name="Morin E."/>
            <person name="Murat C."/>
            <person name="Riley R."/>
            <person name="Ohm R."/>
            <person name="Sun H."/>
            <person name="Tunlid A."/>
            <person name="Henrissat B."/>
            <person name="Grigoriev I.V."/>
            <person name="Hibbett D.S."/>
            <person name="Martin F."/>
        </authorList>
    </citation>
    <scope>NUCLEOTIDE SEQUENCE [LARGE SCALE GENOMIC DNA]</scope>
    <source>
        <strain evidence="4">Foug A</strain>
    </source>
</reference>
<organism evidence="3 4">
    <name type="scientific">Scleroderma citrinum Foug A</name>
    <dbReference type="NCBI Taxonomy" id="1036808"/>
    <lineage>
        <taxon>Eukaryota</taxon>
        <taxon>Fungi</taxon>
        <taxon>Dikarya</taxon>
        <taxon>Basidiomycota</taxon>
        <taxon>Agaricomycotina</taxon>
        <taxon>Agaricomycetes</taxon>
        <taxon>Agaricomycetidae</taxon>
        <taxon>Boletales</taxon>
        <taxon>Sclerodermatineae</taxon>
        <taxon>Sclerodermataceae</taxon>
        <taxon>Scleroderma</taxon>
    </lineage>
</organism>
<keyword evidence="4" id="KW-1185">Reference proteome</keyword>
<accession>A0A0C3E3G0</accession>
<feature type="domain" description="DUF6532" evidence="2">
    <location>
        <begin position="524"/>
        <end position="605"/>
    </location>
</feature>
<feature type="compositionally biased region" description="Low complexity" evidence="1">
    <location>
        <begin position="250"/>
        <end position="261"/>
    </location>
</feature>
<feature type="region of interest" description="Disordered" evidence="1">
    <location>
        <begin position="14"/>
        <end position="40"/>
    </location>
</feature>
<name>A0A0C3E3G0_9AGAM</name>
<evidence type="ECO:0000259" key="2">
    <source>
        <dbReference type="Pfam" id="PF20149"/>
    </source>
</evidence>
<feature type="compositionally biased region" description="Low complexity" evidence="1">
    <location>
        <begin position="292"/>
        <end position="303"/>
    </location>
</feature>
<dbReference type="STRING" id="1036808.A0A0C3E3G0"/>
<evidence type="ECO:0000313" key="4">
    <source>
        <dbReference type="Proteomes" id="UP000053989"/>
    </source>
</evidence>
<dbReference type="InParanoid" id="A0A0C3E3G0"/>
<evidence type="ECO:0000256" key="1">
    <source>
        <dbReference type="SAM" id="MobiDB-lite"/>
    </source>
</evidence>
<gene>
    <name evidence="3" type="ORF">SCLCIDRAFT_24875</name>
</gene>
<dbReference type="Pfam" id="PF20149">
    <property type="entry name" value="DUF6532"/>
    <property type="match status" value="1"/>
</dbReference>
<dbReference type="Proteomes" id="UP000053989">
    <property type="component" value="Unassembled WGS sequence"/>
</dbReference>
<reference evidence="3 4" key="1">
    <citation type="submission" date="2014-04" db="EMBL/GenBank/DDBJ databases">
        <authorList>
            <consortium name="DOE Joint Genome Institute"/>
            <person name="Kuo A."/>
            <person name="Kohler A."/>
            <person name="Nagy L.G."/>
            <person name="Floudas D."/>
            <person name="Copeland A."/>
            <person name="Barry K.W."/>
            <person name="Cichocki N."/>
            <person name="Veneault-Fourrey C."/>
            <person name="LaButti K."/>
            <person name="Lindquist E.A."/>
            <person name="Lipzen A."/>
            <person name="Lundell T."/>
            <person name="Morin E."/>
            <person name="Murat C."/>
            <person name="Sun H."/>
            <person name="Tunlid A."/>
            <person name="Henrissat B."/>
            <person name="Grigoriev I.V."/>
            <person name="Hibbett D.S."/>
            <person name="Martin F."/>
            <person name="Nordberg H.P."/>
            <person name="Cantor M.N."/>
            <person name="Hua S.X."/>
        </authorList>
    </citation>
    <scope>NUCLEOTIDE SEQUENCE [LARGE SCALE GENOMIC DNA]</scope>
    <source>
        <strain evidence="3 4">Foug A</strain>
    </source>
</reference>
<feature type="region of interest" description="Disordered" evidence="1">
    <location>
        <begin position="196"/>
        <end position="307"/>
    </location>
</feature>
<dbReference type="OrthoDB" id="2681006at2759"/>
<proteinExistence type="predicted"/>
<dbReference type="HOGENOM" id="CLU_425235_0_0_1"/>
<evidence type="ECO:0000313" key="3">
    <source>
        <dbReference type="EMBL" id="KIM62571.1"/>
    </source>
</evidence>
<sequence>MAANDVWKWLTQSEDVFPEAAGPETHKKPWRTNKTDQTDDQTVHCSSRANKGSGGQITQLQNIECMQVEWMAPKASHASQLEISTMNEPLNPMAPTKPKPRVKTSSACVQEDVNSPGLNLPEPATLDKPPPSYQLATEGSWYSFRFDSGQENTNIYSSAVPTSYGGSAVMSGGGMVHPASRGGPILAMSHEGCTASNFRGGSTTPSSHVGSATPSTRGGSTAPGSRVGSVAPSIRGGSSAPGSCVGSVAPSTHGGSSTPGSRVGSVAPGSHVGSAAPSAHGGPTALSSCMASPSSWSGSIPHSRTTSINIKSTSTRFPAFRRAAESVQTGYYRAYSQVVDNNVRFKSTQCRQPSPIDPGIDEVSPDEDDRVAAGMIQDYWHAEPQSQHPDNGQTVCSPPINPALLVEDVGPQTNIIEEHHHQNCFPHAPDPKRLCNIREGQPTSVQDVALDNLLSTDIEHPNLDVTEQVSSPPGELNGSVTKLHSYPYKFHEIIKRAKQLAQCGTALDPYPNRVWFVDEKGPVYVTEAITEHMEKGVFVLSGPSALCSLFPEVFTQEVPKPTVCLATTAIRAAIDEYTITGIRQDRNFKYTTYSKVFTQLMGLARQLSKVLHFLLASSDLLHSATVDNGNAKDVEEDDFNVVLD</sequence>
<dbReference type="InterPro" id="IPR045341">
    <property type="entry name" value="DUF6532"/>
</dbReference>
<dbReference type="EMBL" id="KN822041">
    <property type="protein sequence ID" value="KIM62571.1"/>
    <property type="molecule type" value="Genomic_DNA"/>
</dbReference>
<feature type="compositionally biased region" description="Polar residues" evidence="1">
    <location>
        <begin position="196"/>
        <end position="223"/>
    </location>
</feature>
<dbReference type="AlphaFoldDB" id="A0A0C3E3G0"/>
<protein>
    <recommendedName>
        <fullName evidence="2">DUF6532 domain-containing protein</fullName>
    </recommendedName>
</protein>